<keyword evidence="1" id="KW-0547">Nucleotide-binding</keyword>
<dbReference type="SMART" id="SM00174">
    <property type="entry name" value="RHO"/>
    <property type="match status" value="1"/>
</dbReference>
<dbReference type="InterPro" id="IPR001806">
    <property type="entry name" value="Small_GTPase"/>
</dbReference>
<dbReference type="InterPro" id="IPR027417">
    <property type="entry name" value="P-loop_NTPase"/>
</dbReference>
<dbReference type="InParanoid" id="S7XTQ9"/>
<dbReference type="VEuPathDB" id="MicrosporidiaDB:SLOPH_413"/>
<keyword evidence="2" id="KW-0342">GTP-binding</keyword>
<dbReference type="OMA" id="TQMAKDF"/>
<dbReference type="SMART" id="SM00176">
    <property type="entry name" value="RAN"/>
    <property type="match status" value="1"/>
</dbReference>
<dbReference type="FunCoup" id="S7XTQ9">
    <property type="interactions" value="278"/>
</dbReference>
<dbReference type="OrthoDB" id="9989112at2759"/>
<gene>
    <name evidence="3" type="ORF">SLOPH_413</name>
</gene>
<dbReference type="NCBIfam" id="TIGR00231">
    <property type="entry name" value="small_GTP"/>
    <property type="match status" value="1"/>
</dbReference>
<dbReference type="PRINTS" id="PR00449">
    <property type="entry name" value="RASTRNSFRMNG"/>
</dbReference>
<dbReference type="Gene3D" id="3.40.50.300">
    <property type="entry name" value="P-loop containing nucleotide triphosphate hydrolases"/>
    <property type="match status" value="1"/>
</dbReference>
<dbReference type="HOGENOM" id="CLU_041217_23_1_1"/>
<dbReference type="SMART" id="SM00173">
    <property type="entry name" value="RAS"/>
    <property type="match status" value="1"/>
</dbReference>
<dbReference type="PANTHER" id="PTHR47977">
    <property type="entry name" value="RAS-RELATED PROTEIN RAB"/>
    <property type="match status" value="1"/>
</dbReference>
<keyword evidence="4" id="KW-1185">Reference proteome</keyword>
<dbReference type="AlphaFoldDB" id="S7XTQ9"/>
<evidence type="ECO:0000256" key="1">
    <source>
        <dbReference type="ARBA" id="ARBA00022741"/>
    </source>
</evidence>
<dbReference type="SMART" id="SM00177">
    <property type="entry name" value="ARF"/>
    <property type="match status" value="1"/>
</dbReference>
<dbReference type="GO" id="GO:0003924">
    <property type="term" value="F:GTPase activity"/>
    <property type="evidence" value="ECO:0007669"/>
    <property type="project" value="InterPro"/>
</dbReference>
<dbReference type="Pfam" id="PF00071">
    <property type="entry name" value="Ras"/>
    <property type="match status" value="1"/>
</dbReference>
<reference evidence="4" key="1">
    <citation type="journal article" date="2013" name="PLoS Genet.">
        <title>The genome of Spraguea lophii and the basis of host-microsporidian interactions.</title>
        <authorList>
            <person name="Campbell S.E."/>
            <person name="Williams T.A."/>
            <person name="Yousuf A."/>
            <person name="Soanes D.M."/>
            <person name="Paszkiewicz K.H."/>
            <person name="Williams B.A.P."/>
        </authorList>
    </citation>
    <scope>NUCLEOTIDE SEQUENCE [LARGE SCALE GENOMIC DNA]</scope>
    <source>
        <strain evidence="4">42_110</strain>
    </source>
</reference>
<organism evidence="3 4">
    <name type="scientific">Spraguea lophii (strain 42_110)</name>
    <name type="common">Microsporidian parasite</name>
    <dbReference type="NCBI Taxonomy" id="1358809"/>
    <lineage>
        <taxon>Eukaryota</taxon>
        <taxon>Fungi</taxon>
        <taxon>Fungi incertae sedis</taxon>
        <taxon>Microsporidia</taxon>
        <taxon>Spragueidae</taxon>
        <taxon>Spraguea</taxon>
    </lineage>
</organism>
<accession>S7XTQ9</accession>
<dbReference type="EMBL" id="ATCN01000329">
    <property type="protein sequence ID" value="EPR79248.1"/>
    <property type="molecule type" value="Genomic_DNA"/>
</dbReference>
<dbReference type="Proteomes" id="UP000014978">
    <property type="component" value="Unassembled WGS sequence"/>
</dbReference>
<dbReference type="PROSITE" id="PS51421">
    <property type="entry name" value="RAS"/>
    <property type="match status" value="1"/>
</dbReference>
<protein>
    <submittedName>
        <fullName evidence="3">GTP-binding protein YPT1</fullName>
    </submittedName>
</protein>
<name>S7XTQ9_SPRLO</name>
<comment type="caution">
    <text evidence="3">The sequence shown here is derived from an EMBL/GenBank/DDBJ whole genome shotgun (WGS) entry which is preliminary data.</text>
</comment>
<evidence type="ECO:0000256" key="2">
    <source>
        <dbReference type="ARBA" id="ARBA00023134"/>
    </source>
</evidence>
<dbReference type="SUPFAM" id="SSF52540">
    <property type="entry name" value="P-loop containing nucleoside triphosphate hydrolases"/>
    <property type="match status" value="1"/>
</dbReference>
<dbReference type="SMART" id="SM00175">
    <property type="entry name" value="RAB"/>
    <property type="match status" value="1"/>
</dbReference>
<dbReference type="GO" id="GO:0005525">
    <property type="term" value="F:GTP binding"/>
    <property type="evidence" value="ECO:0007669"/>
    <property type="project" value="UniProtKB-KW"/>
</dbReference>
<sequence length="200" mass="23454">MDDYDYIFKIILIGNSGVGKTCLINRYIDNIYNQGYISTIGVDFKIKTVELDNRKIKLQIWDTAGQERFRTITSSYYRGADAIIVVFDLTDKDSFNELNSWLLEIERHTKDVFKIVLGNKVDMKERILIEDKAIDKFLEENKMDKEYFAKVSAKKDVLVKEMFEKISRKLMEINKTETRNKQVDDRYVNLGENNNWCCGG</sequence>
<proteinExistence type="predicted"/>
<dbReference type="InterPro" id="IPR050227">
    <property type="entry name" value="Rab"/>
</dbReference>
<dbReference type="STRING" id="1358809.S7XTQ9"/>
<evidence type="ECO:0000313" key="3">
    <source>
        <dbReference type="EMBL" id="EPR79248.1"/>
    </source>
</evidence>
<evidence type="ECO:0000313" key="4">
    <source>
        <dbReference type="Proteomes" id="UP000014978"/>
    </source>
</evidence>
<dbReference type="InterPro" id="IPR005225">
    <property type="entry name" value="Small_GTP-bd"/>
</dbReference>
<dbReference type="FunFam" id="3.40.50.300:FF:001329">
    <property type="entry name" value="Small GTP-binding protein, putative"/>
    <property type="match status" value="1"/>
</dbReference>
<dbReference type="PROSITE" id="PS51419">
    <property type="entry name" value="RAB"/>
    <property type="match status" value="1"/>
</dbReference>